<dbReference type="PANTHER" id="PTHR47864">
    <property type="entry name" value="TRANSMEMBRANE PROTEIN"/>
    <property type="match status" value="1"/>
</dbReference>
<keyword evidence="3" id="KW-1185">Reference proteome</keyword>
<dbReference type="PANTHER" id="PTHR47864:SF2">
    <property type="entry name" value="MYB_SANT-LIKE DNA-BINDING DOMAIN PROTEIN"/>
    <property type="match status" value="1"/>
</dbReference>
<dbReference type="EMBL" id="JBFOLK010000003">
    <property type="protein sequence ID" value="KAL2525332.1"/>
    <property type="molecule type" value="Genomic_DNA"/>
</dbReference>
<protein>
    <submittedName>
        <fullName evidence="2">Myb DNA-bind 3 domain-containing protein</fullName>
    </submittedName>
</protein>
<name>A0ABD1UK16_9LAMI</name>
<reference evidence="3" key="1">
    <citation type="submission" date="2024-07" db="EMBL/GenBank/DDBJ databases">
        <title>Two chromosome-level genome assemblies of Korean endemic species Abeliophyllum distichum and Forsythia ovata (Oleaceae).</title>
        <authorList>
            <person name="Jang H."/>
        </authorList>
    </citation>
    <scope>NUCLEOTIDE SEQUENCE [LARGE SCALE GENOMIC DNA]</scope>
</reference>
<dbReference type="AlphaFoldDB" id="A0ABD1UK16"/>
<feature type="region of interest" description="Disordered" evidence="1">
    <location>
        <begin position="93"/>
        <end position="131"/>
    </location>
</feature>
<feature type="compositionally biased region" description="Polar residues" evidence="1">
    <location>
        <begin position="93"/>
        <end position="120"/>
    </location>
</feature>
<accession>A0ABD1UK16</accession>
<gene>
    <name evidence="2" type="ORF">Adt_10386</name>
</gene>
<comment type="caution">
    <text evidence="2">The sequence shown here is derived from an EMBL/GenBank/DDBJ whole genome shotgun (WGS) entry which is preliminary data.</text>
</comment>
<evidence type="ECO:0000256" key="1">
    <source>
        <dbReference type="SAM" id="MobiDB-lite"/>
    </source>
</evidence>
<organism evidence="2 3">
    <name type="scientific">Abeliophyllum distichum</name>
    <dbReference type="NCBI Taxonomy" id="126358"/>
    <lineage>
        <taxon>Eukaryota</taxon>
        <taxon>Viridiplantae</taxon>
        <taxon>Streptophyta</taxon>
        <taxon>Embryophyta</taxon>
        <taxon>Tracheophyta</taxon>
        <taxon>Spermatophyta</taxon>
        <taxon>Magnoliopsida</taxon>
        <taxon>eudicotyledons</taxon>
        <taxon>Gunneridae</taxon>
        <taxon>Pentapetalae</taxon>
        <taxon>asterids</taxon>
        <taxon>lamiids</taxon>
        <taxon>Lamiales</taxon>
        <taxon>Oleaceae</taxon>
        <taxon>Forsythieae</taxon>
        <taxon>Abeliophyllum</taxon>
    </lineage>
</organism>
<sequence>MTKFMKEDPSDEVWEEYFKSHPGDRSYCIDTFVDYEDLRIAVGSATAVGTHVTALGDDTDARTFETEERRDFGGLIDDFTYDLDSESFIQTDKQDHLYQSPSLEQSTQPLPPKSTSSGVLPTNRKRNRTEI</sequence>
<evidence type="ECO:0000313" key="3">
    <source>
        <dbReference type="Proteomes" id="UP001604336"/>
    </source>
</evidence>
<dbReference type="InterPro" id="IPR055314">
    <property type="entry name" value="At2g29880-like"/>
</dbReference>
<evidence type="ECO:0000313" key="2">
    <source>
        <dbReference type="EMBL" id="KAL2525332.1"/>
    </source>
</evidence>
<proteinExistence type="predicted"/>
<dbReference type="Proteomes" id="UP001604336">
    <property type="component" value="Unassembled WGS sequence"/>
</dbReference>